<dbReference type="STRING" id="1631356.VV01_20080"/>
<reference evidence="7" key="1">
    <citation type="submission" date="2015-03" db="EMBL/GenBank/DDBJ databases">
        <title>Luteipulveratus halotolerans sp. nov., a novel actinobacterium (Dermacoccaceae) from Sarawak, Malaysia.</title>
        <authorList>
            <person name="Juboi H."/>
            <person name="Basik A."/>
            <person name="Shamsul S.S."/>
            <person name="Arnold P."/>
            <person name="Schmitt E.K."/>
            <person name="Sanglier J.-J."/>
            <person name="Yeo T."/>
        </authorList>
    </citation>
    <scope>NUCLEOTIDE SEQUENCE [LARGE SCALE GENOMIC DNA]</scope>
    <source>
        <strain evidence="7">C296001</strain>
    </source>
</reference>
<dbReference type="GO" id="GO:1901135">
    <property type="term" value="P:carbohydrate derivative metabolic process"/>
    <property type="evidence" value="ECO:0007669"/>
    <property type="project" value="InterPro"/>
</dbReference>
<dbReference type="PROSITE" id="PS51464">
    <property type="entry name" value="SIS"/>
    <property type="match status" value="1"/>
</dbReference>
<organism evidence="6 7">
    <name type="scientific">Luteipulveratus halotolerans</name>
    <dbReference type="NCBI Taxonomy" id="1631356"/>
    <lineage>
        <taxon>Bacteria</taxon>
        <taxon>Bacillati</taxon>
        <taxon>Actinomycetota</taxon>
        <taxon>Actinomycetes</taxon>
        <taxon>Micrococcales</taxon>
        <taxon>Dermacoccaceae</taxon>
        <taxon>Luteipulveratus</taxon>
    </lineage>
</organism>
<dbReference type="GO" id="GO:0097367">
    <property type="term" value="F:carbohydrate derivative binding"/>
    <property type="evidence" value="ECO:0007669"/>
    <property type="project" value="InterPro"/>
</dbReference>
<dbReference type="InterPro" id="IPR046348">
    <property type="entry name" value="SIS_dom_sf"/>
</dbReference>
<keyword evidence="7" id="KW-1185">Reference proteome</keyword>
<keyword evidence="1" id="KW-0805">Transcription regulation</keyword>
<evidence type="ECO:0000256" key="1">
    <source>
        <dbReference type="ARBA" id="ARBA00023015"/>
    </source>
</evidence>
<feature type="domain" description="SIS" evidence="5">
    <location>
        <begin position="144"/>
        <end position="284"/>
    </location>
</feature>
<dbReference type="InterPro" id="IPR000281">
    <property type="entry name" value="HTH_RpiR"/>
</dbReference>
<dbReference type="SUPFAM" id="SSF53697">
    <property type="entry name" value="SIS domain"/>
    <property type="match status" value="1"/>
</dbReference>
<keyword evidence="3" id="KW-0804">Transcription</keyword>
<evidence type="ECO:0000259" key="5">
    <source>
        <dbReference type="PROSITE" id="PS51464"/>
    </source>
</evidence>
<evidence type="ECO:0000259" key="4">
    <source>
        <dbReference type="PROSITE" id="PS51071"/>
    </source>
</evidence>
<dbReference type="Proteomes" id="UP000037397">
    <property type="component" value="Unassembled WGS sequence"/>
</dbReference>
<gene>
    <name evidence="6" type="ORF">VV01_20080</name>
</gene>
<dbReference type="InterPro" id="IPR047640">
    <property type="entry name" value="RpiR-like"/>
</dbReference>
<protein>
    <submittedName>
        <fullName evidence="6">RpiR family transcriptional regulator</fullName>
    </submittedName>
</protein>
<dbReference type="PANTHER" id="PTHR30514:SF1">
    <property type="entry name" value="HTH-TYPE TRANSCRIPTIONAL REGULATOR HEXR-RELATED"/>
    <property type="match status" value="1"/>
</dbReference>
<proteinExistence type="predicted"/>
<dbReference type="InterPro" id="IPR036388">
    <property type="entry name" value="WH-like_DNA-bd_sf"/>
</dbReference>
<dbReference type="Pfam" id="PF01418">
    <property type="entry name" value="HTH_6"/>
    <property type="match status" value="1"/>
</dbReference>
<dbReference type="RefSeq" id="WP_050671436.1">
    <property type="nucleotide sequence ID" value="NZ_LAIR01000002.1"/>
</dbReference>
<evidence type="ECO:0000313" key="7">
    <source>
        <dbReference type="Proteomes" id="UP000037397"/>
    </source>
</evidence>
<dbReference type="AlphaFoldDB" id="A0A0L6CMD3"/>
<keyword evidence="2" id="KW-0238">DNA-binding</keyword>
<name>A0A0L6CMD3_9MICO</name>
<dbReference type="InterPro" id="IPR001347">
    <property type="entry name" value="SIS_dom"/>
</dbReference>
<dbReference type="InterPro" id="IPR009057">
    <property type="entry name" value="Homeodomain-like_sf"/>
</dbReference>
<dbReference type="Pfam" id="PF01380">
    <property type="entry name" value="SIS"/>
    <property type="match status" value="1"/>
</dbReference>
<dbReference type="GO" id="GO:0003677">
    <property type="term" value="F:DNA binding"/>
    <property type="evidence" value="ECO:0007669"/>
    <property type="project" value="UniProtKB-KW"/>
</dbReference>
<dbReference type="Gene3D" id="3.40.50.10490">
    <property type="entry name" value="Glucose-6-phosphate isomerase like protein, domain 1"/>
    <property type="match status" value="1"/>
</dbReference>
<dbReference type="InterPro" id="IPR035472">
    <property type="entry name" value="RpiR-like_SIS"/>
</dbReference>
<accession>A0A0L6CMD3</accession>
<evidence type="ECO:0000313" key="6">
    <source>
        <dbReference type="EMBL" id="KNX38907.1"/>
    </source>
</evidence>
<feature type="domain" description="HTH rpiR-type" evidence="4">
    <location>
        <begin position="17"/>
        <end position="93"/>
    </location>
</feature>
<dbReference type="PANTHER" id="PTHR30514">
    <property type="entry name" value="GLUCOKINASE"/>
    <property type="match status" value="1"/>
</dbReference>
<dbReference type="PATRIC" id="fig|1631356.3.peg.4034"/>
<dbReference type="SUPFAM" id="SSF46689">
    <property type="entry name" value="Homeodomain-like"/>
    <property type="match status" value="1"/>
</dbReference>
<dbReference type="OrthoDB" id="370421at2"/>
<evidence type="ECO:0000256" key="3">
    <source>
        <dbReference type="ARBA" id="ARBA00023163"/>
    </source>
</evidence>
<dbReference type="GO" id="GO:0003700">
    <property type="term" value="F:DNA-binding transcription factor activity"/>
    <property type="evidence" value="ECO:0007669"/>
    <property type="project" value="InterPro"/>
</dbReference>
<sequence length="314" mass="32345">MPRTTKSAGSAVSGRQSDVLVRLRSSLPSLQPAEQRVAQVVISDPASSAHLSITGLAEEAATSVATVARFARKAGFNGYPELRIALAGAAAREDVLLGVAGRQPPAELDESASLRDVVGSIVHHETRALQETAEHLDLDQLQAAVDAIGSARRVDVFGVGASGAVATDLSAKLQRIGRIAFCWTEIHAAATATALLGKGDVAVGISHSGATVDTVEPLTRARDAGATTVAITNFDGSPLADAADIVLTTAARETTFRSGATASRTAQLAVVDILFVAVARLDLSASTDALSKTHDAVTARRLPTSRTSDGRSRA</sequence>
<evidence type="ECO:0000256" key="2">
    <source>
        <dbReference type="ARBA" id="ARBA00023125"/>
    </source>
</evidence>
<dbReference type="Gene3D" id="1.10.10.10">
    <property type="entry name" value="Winged helix-like DNA-binding domain superfamily/Winged helix DNA-binding domain"/>
    <property type="match status" value="1"/>
</dbReference>
<comment type="caution">
    <text evidence="6">The sequence shown here is derived from an EMBL/GenBank/DDBJ whole genome shotgun (WGS) entry which is preliminary data.</text>
</comment>
<dbReference type="PROSITE" id="PS51071">
    <property type="entry name" value="HTH_RPIR"/>
    <property type="match status" value="1"/>
</dbReference>
<dbReference type="CDD" id="cd05013">
    <property type="entry name" value="SIS_RpiR"/>
    <property type="match status" value="1"/>
</dbReference>
<dbReference type="EMBL" id="LAIR01000002">
    <property type="protein sequence ID" value="KNX38907.1"/>
    <property type="molecule type" value="Genomic_DNA"/>
</dbReference>